<evidence type="ECO:0000313" key="3">
    <source>
        <dbReference type="Proteomes" id="UP000321947"/>
    </source>
</evidence>
<evidence type="ECO:0000313" key="2">
    <source>
        <dbReference type="EMBL" id="TYK06223.1"/>
    </source>
</evidence>
<reference evidence="2 3" key="1">
    <citation type="submission" date="2019-08" db="EMBL/GenBank/DDBJ databases">
        <title>Draft genome sequences of two oriental melons (Cucumis melo L. var makuwa).</title>
        <authorList>
            <person name="Kwon S.-Y."/>
        </authorList>
    </citation>
    <scope>NUCLEOTIDE SEQUENCE [LARGE SCALE GENOMIC DNA]</scope>
    <source>
        <strain evidence="3">cv. Chang Bougi</strain>
        <tissue evidence="2">Leaf</tissue>
    </source>
</reference>
<dbReference type="Proteomes" id="UP000321947">
    <property type="component" value="Unassembled WGS sequence"/>
</dbReference>
<dbReference type="AlphaFoldDB" id="A0A5D3C2S9"/>
<feature type="compositionally biased region" description="Polar residues" evidence="1">
    <location>
        <begin position="139"/>
        <end position="156"/>
    </location>
</feature>
<feature type="region of interest" description="Disordered" evidence="1">
    <location>
        <begin position="139"/>
        <end position="164"/>
    </location>
</feature>
<evidence type="ECO:0000256" key="1">
    <source>
        <dbReference type="SAM" id="MobiDB-lite"/>
    </source>
</evidence>
<protein>
    <submittedName>
        <fullName evidence="2">CACTA en-spm transposon protein</fullName>
    </submittedName>
</protein>
<proteinExistence type="predicted"/>
<sequence length="164" mass="18702">MSSFSSGFKETDTLFLEFSNEFNNPEGLSSVGDNSNVISLNSWSLRGTSIRMVRIPMTIAPGAEKPISPYAVRLSQVVKGALQLFCASFNNQTMNRFVDHQMLTSFNEFRGDCHRHFKKYSNPEQACANLQHMNRAFQKQSTTNKTTRQKQPYNHSSEFKSFLQ</sequence>
<dbReference type="EMBL" id="SSTD01013634">
    <property type="protein sequence ID" value="TYK06223.1"/>
    <property type="molecule type" value="Genomic_DNA"/>
</dbReference>
<accession>A0A5D3C2S9</accession>
<comment type="caution">
    <text evidence="2">The sequence shown here is derived from an EMBL/GenBank/DDBJ whole genome shotgun (WGS) entry which is preliminary data.</text>
</comment>
<name>A0A5D3C2S9_CUCMM</name>
<organism evidence="2 3">
    <name type="scientific">Cucumis melo var. makuwa</name>
    <name type="common">Oriental melon</name>
    <dbReference type="NCBI Taxonomy" id="1194695"/>
    <lineage>
        <taxon>Eukaryota</taxon>
        <taxon>Viridiplantae</taxon>
        <taxon>Streptophyta</taxon>
        <taxon>Embryophyta</taxon>
        <taxon>Tracheophyta</taxon>
        <taxon>Spermatophyta</taxon>
        <taxon>Magnoliopsida</taxon>
        <taxon>eudicotyledons</taxon>
        <taxon>Gunneridae</taxon>
        <taxon>Pentapetalae</taxon>
        <taxon>rosids</taxon>
        <taxon>fabids</taxon>
        <taxon>Cucurbitales</taxon>
        <taxon>Cucurbitaceae</taxon>
        <taxon>Benincaseae</taxon>
        <taxon>Cucumis</taxon>
    </lineage>
</organism>
<gene>
    <name evidence="2" type="ORF">E5676_scaffold287G00870</name>
</gene>